<gene>
    <name evidence="2" type="ORF">Clacol_005063</name>
</gene>
<feature type="compositionally biased region" description="Basic and acidic residues" evidence="1">
    <location>
        <begin position="232"/>
        <end position="244"/>
    </location>
</feature>
<feature type="compositionally biased region" description="Low complexity" evidence="1">
    <location>
        <begin position="68"/>
        <end position="77"/>
    </location>
</feature>
<evidence type="ECO:0000313" key="3">
    <source>
        <dbReference type="Proteomes" id="UP001050691"/>
    </source>
</evidence>
<evidence type="ECO:0008006" key="4">
    <source>
        <dbReference type="Google" id="ProtNLM"/>
    </source>
</evidence>
<dbReference type="Proteomes" id="UP001050691">
    <property type="component" value="Unassembled WGS sequence"/>
</dbReference>
<dbReference type="AlphaFoldDB" id="A0AAV5AD45"/>
<feature type="compositionally biased region" description="Low complexity" evidence="1">
    <location>
        <begin position="245"/>
        <end position="260"/>
    </location>
</feature>
<dbReference type="EMBL" id="BPWL01000005">
    <property type="protein sequence ID" value="GJJ10835.1"/>
    <property type="molecule type" value="Genomic_DNA"/>
</dbReference>
<feature type="region of interest" description="Disordered" evidence="1">
    <location>
        <begin position="1"/>
        <end position="96"/>
    </location>
</feature>
<name>A0AAV5AD45_9AGAM</name>
<reference evidence="2" key="1">
    <citation type="submission" date="2021-10" db="EMBL/GenBank/DDBJ databases">
        <title>De novo Genome Assembly of Clathrus columnatus (Basidiomycota, Fungi) Using Illumina and Nanopore Sequence Data.</title>
        <authorList>
            <person name="Ogiso-Tanaka E."/>
            <person name="Itagaki H."/>
            <person name="Hosoya T."/>
            <person name="Hosaka K."/>
        </authorList>
    </citation>
    <scope>NUCLEOTIDE SEQUENCE</scope>
    <source>
        <strain evidence="2">MO-923</strain>
    </source>
</reference>
<feature type="region of interest" description="Disordered" evidence="1">
    <location>
        <begin position="223"/>
        <end position="271"/>
    </location>
</feature>
<evidence type="ECO:0000313" key="2">
    <source>
        <dbReference type="EMBL" id="GJJ10835.1"/>
    </source>
</evidence>
<evidence type="ECO:0000256" key="1">
    <source>
        <dbReference type="SAM" id="MobiDB-lite"/>
    </source>
</evidence>
<comment type="caution">
    <text evidence="2">The sequence shown here is derived from an EMBL/GenBank/DDBJ whole genome shotgun (WGS) entry which is preliminary data.</text>
</comment>
<feature type="compositionally biased region" description="Acidic residues" evidence="1">
    <location>
        <begin position="261"/>
        <end position="270"/>
    </location>
</feature>
<accession>A0AAV5AD45</accession>
<feature type="compositionally biased region" description="Basic residues" evidence="1">
    <location>
        <begin position="1"/>
        <end position="11"/>
    </location>
</feature>
<proteinExistence type="predicted"/>
<organism evidence="2 3">
    <name type="scientific">Clathrus columnatus</name>
    <dbReference type="NCBI Taxonomy" id="1419009"/>
    <lineage>
        <taxon>Eukaryota</taxon>
        <taxon>Fungi</taxon>
        <taxon>Dikarya</taxon>
        <taxon>Basidiomycota</taxon>
        <taxon>Agaricomycotina</taxon>
        <taxon>Agaricomycetes</taxon>
        <taxon>Phallomycetidae</taxon>
        <taxon>Phallales</taxon>
        <taxon>Clathraceae</taxon>
        <taxon>Clathrus</taxon>
    </lineage>
</organism>
<feature type="compositionally biased region" description="Acidic residues" evidence="1">
    <location>
        <begin position="17"/>
        <end position="28"/>
    </location>
</feature>
<protein>
    <recommendedName>
        <fullName evidence="4">Polycomb protein VEFS-Box domain-containing protein</fullName>
    </recommendedName>
</protein>
<keyword evidence="3" id="KW-1185">Reference proteome</keyword>
<sequence length="420" mass="48160">MRPAARRHTFPRRALEEQGDDDDDDDDAEPPKLRRPLATRGAVKNAYWKLRSPHISDKNMSDDESDDATSSSSSTSTGAGVSANKPETYLIPDPVTETPPVPLVEAYENFRIHCKKAGESWPANHVSVSFGEERETVLVLYRYTDIKGVQYGFKSSHPERECPLCSLMGILPTWSTLTKHLSLHHREIEFEIMEYTDDSRPKIIIHLNEDKLERLVTTGIRVDEEELGPEPEGIKHHPTQRSEVRPSPSSLTRSPTQPSEVELEDEEDEASFQQKTSFTIPAYHNPSEPVILTGPNKTRSYRPTGPRLYDHLSSLSLNEFGPLAWFVLDKEEEIFELVDVLDEDKVMCALWARWILLNRAGVERFLDEYWPMIYKAAGWAAWRVWLLTLVSRGFLTNKEMVDLLRQYHKLREYSEAKVKA</sequence>